<dbReference type="GO" id="GO:0003677">
    <property type="term" value="F:DNA binding"/>
    <property type="evidence" value="ECO:0007669"/>
    <property type="project" value="UniProtKB-KW"/>
</dbReference>
<gene>
    <name evidence="4" type="ORF">B9J98_06610</name>
</gene>
<evidence type="ECO:0000313" key="4">
    <source>
        <dbReference type="EMBL" id="PUA31340.1"/>
    </source>
</evidence>
<accession>A0A2R7Y1B4</accession>
<comment type="caution">
    <text evidence="4">The sequence shown here is derived from an EMBL/GenBank/DDBJ whole genome shotgun (WGS) entry which is preliminary data.</text>
</comment>
<evidence type="ECO:0000256" key="2">
    <source>
        <dbReference type="SAM" id="MobiDB-lite"/>
    </source>
</evidence>
<evidence type="ECO:0000256" key="1">
    <source>
        <dbReference type="ARBA" id="ARBA00023125"/>
    </source>
</evidence>
<evidence type="ECO:0000259" key="3">
    <source>
        <dbReference type="Pfam" id="PF07282"/>
    </source>
</evidence>
<protein>
    <recommendedName>
        <fullName evidence="3">Cas12f1-like TNB domain-containing protein</fullName>
    </recommendedName>
</protein>
<evidence type="ECO:0000313" key="5">
    <source>
        <dbReference type="Proteomes" id="UP000244066"/>
    </source>
</evidence>
<dbReference type="Proteomes" id="UP000244066">
    <property type="component" value="Unassembled WGS sequence"/>
</dbReference>
<feature type="region of interest" description="Disordered" evidence="2">
    <location>
        <begin position="1"/>
        <end position="27"/>
    </location>
</feature>
<dbReference type="Pfam" id="PF07282">
    <property type="entry name" value="Cas12f1-like_TNB"/>
    <property type="match status" value="1"/>
</dbReference>
<sequence length="79" mass="9016">MEAPEFVRRVAHKSSIQNPQPYNTTKRCSRCGMTNSPKGAIYERRHCGFRIDRQLSASINLYLKMEGLTPSLKNLSMSL</sequence>
<reference evidence="4 5" key="1">
    <citation type="submission" date="2017-04" db="EMBL/GenBank/DDBJ databases">
        <title>Draft Aigarchaeota genome from a New Zealand hot spring.</title>
        <authorList>
            <person name="Reysenbach A.-L."/>
            <person name="Donaho J.A."/>
            <person name="Gerhart J."/>
            <person name="Kelley J.F."/>
            <person name="Kouba K."/>
            <person name="Podar M."/>
            <person name="Stott M."/>
        </authorList>
    </citation>
    <scope>NUCLEOTIDE SEQUENCE [LARGE SCALE GENOMIC DNA]</scope>
    <source>
        <strain evidence="4">NZ13_MG1</strain>
    </source>
</reference>
<dbReference type="InterPro" id="IPR010095">
    <property type="entry name" value="Cas12f1-like_TNB"/>
</dbReference>
<feature type="domain" description="Cas12f1-like TNB" evidence="3">
    <location>
        <begin position="20"/>
        <end position="61"/>
    </location>
</feature>
<feature type="compositionally biased region" description="Polar residues" evidence="2">
    <location>
        <begin position="14"/>
        <end position="27"/>
    </location>
</feature>
<organism evidence="4 5">
    <name type="scientific">Candidatus Terraquivivens tikiterensis</name>
    <dbReference type="NCBI Taxonomy" id="1980982"/>
    <lineage>
        <taxon>Archaea</taxon>
        <taxon>Nitrososphaerota</taxon>
        <taxon>Candidatus Wolframiiraptoraceae</taxon>
        <taxon>Candidatus Terraquivivens</taxon>
    </lineage>
</organism>
<dbReference type="EMBL" id="NDWU01000019">
    <property type="protein sequence ID" value="PUA31340.1"/>
    <property type="molecule type" value="Genomic_DNA"/>
</dbReference>
<name>A0A2R7Y1B4_9ARCH</name>
<keyword evidence="1" id="KW-0238">DNA-binding</keyword>
<proteinExistence type="predicted"/>
<dbReference type="AlphaFoldDB" id="A0A2R7Y1B4"/>